<evidence type="ECO:0000313" key="2">
    <source>
        <dbReference type="Proteomes" id="UP000053424"/>
    </source>
</evidence>
<protein>
    <submittedName>
        <fullName evidence="1">Uncharacterized protein</fullName>
    </submittedName>
</protein>
<sequence length="139" mass="15949">MGCLGSSSVMGRILCEIISRLRKLHEDLALGSHLHMFFDPSPRWLGDCEGSWALQFFPNHFFLSFERYSISNIYIYIVKAVDQRCSRECPPHQKNGVIGRPITASGGFKSSFPFDLRQRERTNALYNQYLPVLTYKVAV</sequence>
<dbReference type="HOGENOM" id="CLU_1845345_0_0_1"/>
<name>A0A0C3BVY3_HEBCY</name>
<reference evidence="2" key="2">
    <citation type="submission" date="2015-01" db="EMBL/GenBank/DDBJ databases">
        <title>Evolutionary Origins and Diversification of the Mycorrhizal Mutualists.</title>
        <authorList>
            <consortium name="DOE Joint Genome Institute"/>
            <consortium name="Mycorrhizal Genomics Consortium"/>
            <person name="Kohler A."/>
            <person name="Kuo A."/>
            <person name="Nagy L.G."/>
            <person name="Floudas D."/>
            <person name="Copeland A."/>
            <person name="Barry K.W."/>
            <person name="Cichocki N."/>
            <person name="Veneault-Fourrey C."/>
            <person name="LaButti K."/>
            <person name="Lindquist E.A."/>
            <person name="Lipzen A."/>
            <person name="Lundell T."/>
            <person name="Morin E."/>
            <person name="Murat C."/>
            <person name="Riley R."/>
            <person name="Ohm R."/>
            <person name="Sun H."/>
            <person name="Tunlid A."/>
            <person name="Henrissat B."/>
            <person name="Grigoriev I.V."/>
            <person name="Hibbett D.S."/>
            <person name="Martin F."/>
        </authorList>
    </citation>
    <scope>NUCLEOTIDE SEQUENCE [LARGE SCALE GENOMIC DNA]</scope>
    <source>
        <strain evidence="2">h7</strain>
    </source>
</reference>
<accession>A0A0C3BVY3</accession>
<dbReference type="EMBL" id="KN831818">
    <property type="protein sequence ID" value="KIM35556.1"/>
    <property type="molecule type" value="Genomic_DNA"/>
</dbReference>
<dbReference type="Proteomes" id="UP000053424">
    <property type="component" value="Unassembled WGS sequence"/>
</dbReference>
<proteinExistence type="predicted"/>
<gene>
    <name evidence="1" type="ORF">M413DRAFT_347676</name>
</gene>
<evidence type="ECO:0000313" key="1">
    <source>
        <dbReference type="EMBL" id="KIM35556.1"/>
    </source>
</evidence>
<dbReference type="AlphaFoldDB" id="A0A0C3BVY3"/>
<keyword evidence="2" id="KW-1185">Reference proteome</keyword>
<reference evidence="1 2" key="1">
    <citation type="submission" date="2014-04" db="EMBL/GenBank/DDBJ databases">
        <authorList>
            <consortium name="DOE Joint Genome Institute"/>
            <person name="Kuo A."/>
            <person name="Gay G."/>
            <person name="Dore J."/>
            <person name="Kohler A."/>
            <person name="Nagy L.G."/>
            <person name="Floudas D."/>
            <person name="Copeland A."/>
            <person name="Barry K.W."/>
            <person name="Cichocki N."/>
            <person name="Veneault-Fourrey C."/>
            <person name="LaButti K."/>
            <person name="Lindquist E.A."/>
            <person name="Lipzen A."/>
            <person name="Lundell T."/>
            <person name="Morin E."/>
            <person name="Murat C."/>
            <person name="Sun H."/>
            <person name="Tunlid A."/>
            <person name="Henrissat B."/>
            <person name="Grigoriev I.V."/>
            <person name="Hibbett D.S."/>
            <person name="Martin F."/>
            <person name="Nordberg H.P."/>
            <person name="Cantor M.N."/>
            <person name="Hua S.X."/>
        </authorList>
    </citation>
    <scope>NUCLEOTIDE SEQUENCE [LARGE SCALE GENOMIC DNA]</scope>
    <source>
        <strain evidence="2">h7</strain>
    </source>
</reference>
<organism evidence="1 2">
    <name type="scientific">Hebeloma cylindrosporum</name>
    <dbReference type="NCBI Taxonomy" id="76867"/>
    <lineage>
        <taxon>Eukaryota</taxon>
        <taxon>Fungi</taxon>
        <taxon>Dikarya</taxon>
        <taxon>Basidiomycota</taxon>
        <taxon>Agaricomycotina</taxon>
        <taxon>Agaricomycetes</taxon>
        <taxon>Agaricomycetidae</taxon>
        <taxon>Agaricales</taxon>
        <taxon>Agaricineae</taxon>
        <taxon>Hymenogastraceae</taxon>
        <taxon>Hebeloma</taxon>
    </lineage>
</organism>